<keyword evidence="2" id="KW-1003">Cell membrane</keyword>
<evidence type="ECO:0000259" key="8">
    <source>
        <dbReference type="Pfam" id="PF02687"/>
    </source>
</evidence>
<comment type="similarity">
    <text evidence="6">Belongs to the ABC-4 integral membrane protein family.</text>
</comment>
<dbReference type="Pfam" id="PF02687">
    <property type="entry name" value="FtsX"/>
    <property type="match status" value="1"/>
</dbReference>
<keyword evidence="3 7" id="KW-0812">Transmembrane</keyword>
<feature type="domain" description="MacB-like periplasmic core" evidence="9">
    <location>
        <begin position="20"/>
        <end position="232"/>
    </location>
</feature>
<dbReference type="InterPro" id="IPR050250">
    <property type="entry name" value="Macrolide_Exporter_MacB"/>
</dbReference>
<evidence type="ECO:0000256" key="2">
    <source>
        <dbReference type="ARBA" id="ARBA00022475"/>
    </source>
</evidence>
<proteinExistence type="inferred from homology"/>
<evidence type="ECO:0000259" key="9">
    <source>
        <dbReference type="Pfam" id="PF12704"/>
    </source>
</evidence>
<organism evidence="10 11">
    <name type="scientific">Desulfosporosinus fructosivorans</name>
    <dbReference type="NCBI Taxonomy" id="2018669"/>
    <lineage>
        <taxon>Bacteria</taxon>
        <taxon>Bacillati</taxon>
        <taxon>Bacillota</taxon>
        <taxon>Clostridia</taxon>
        <taxon>Eubacteriales</taxon>
        <taxon>Desulfitobacteriaceae</taxon>
        <taxon>Desulfosporosinus</taxon>
    </lineage>
</organism>
<evidence type="ECO:0000256" key="7">
    <source>
        <dbReference type="SAM" id="Phobius"/>
    </source>
</evidence>
<evidence type="ECO:0000256" key="5">
    <source>
        <dbReference type="ARBA" id="ARBA00023136"/>
    </source>
</evidence>
<keyword evidence="5 7" id="KW-0472">Membrane</keyword>
<dbReference type="Pfam" id="PF12704">
    <property type="entry name" value="MacB_PCD"/>
    <property type="match status" value="1"/>
</dbReference>
<evidence type="ECO:0000256" key="6">
    <source>
        <dbReference type="ARBA" id="ARBA00038076"/>
    </source>
</evidence>
<keyword evidence="11" id="KW-1185">Reference proteome</keyword>
<evidence type="ECO:0000256" key="4">
    <source>
        <dbReference type="ARBA" id="ARBA00022989"/>
    </source>
</evidence>
<dbReference type="EMBL" id="SPQQ01000002">
    <property type="protein sequence ID" value="TGE38936.1"/>
    <property type="molecule type" value="Genomic_DNA"/>
</dbReference>
<evidence type="ECO:0000256" key="3">
    <source>
        <dbReference type="ARBA" id="ARBA00022692"/>
    </source>
</evidence>
<reference evidence="10 11" key="1">
    <citation type="submission" date="2019-03" db="EMBL/GenBank/DDBJ databases">
        <title>Draft Genome Sequence of Desulfosporosinus fructosivorans Strain 63.6F, Isolated from Marine Sediment in the Baltic Sea.</title>
        <authorList>
            <person name="Hausmann B."/>
            <person name="Vandieken V."/>
            <person name="Pjevac P."/>
            <person name="Schreck K."/>
            <person name="Herbold C.W."/>
            <person name="Loy A."/>
        </authorList>
    </citation>
    <scope>NUCLEOTIDE SEQUENCE [LARGE SCALE GENOMIC DNA]</scope>
    <source>
        <strain evidence="10 11">63.6F</strain>
    </source>
</reference>
<evidence type="ECO:0000256" key="1">
    <source>
        <dbReference type="ARBA" id="ARBA00004651"/>
    </source>
</evidence>
<dbReference type="RefSeq" id="WP_135545431.1">
    <property type="nucleotide sequence ID" value="NZ_SPQQ01000002.1"/>
</dbReference>
<evidence type="ECO:0000313" key="11">
    <source>
        <dbReference type="Proteomes" id="UP000298460"/>
    </source>
</evidence>
<feature type="transmembrane region" description="Helical" evidence="7">
    <location>
        <begin position="351"/>
        <end position="373"/>
    </location>
</feature>
<accession>A0A4Z0RBD0</accession>
<dbReference type="GO" id="GO:0022857">
    <property type="term" value="F:transmembrane transporter activity"/>
    <property type="evidence" value="ECO:0007669"/>
    <property type="project" value="TreeGrafter"/>
</dbReference>
<dbReference type="AlphaFoldDB" id="A0A4Z0RBD0"/>
<feature type="transmembrane region" description="Helical" evidence="7">
    <location>
        <begin position="320"/>
        <end position="345"/>
    </location>
</feature>
<dbReference type="InterPro" id="IPR003838">
    <property type="entry name" value="ABC3_permease_C"/>
</dbReference>
<comment type="subcellular location">
    <subcellularLocation>
        <location evidence="1">Cell membrane</location>
        <topology evidence="1">Multi-pass membrane protein</topology>
    </subcellularLocation>
</comment>
<dbReference type="PANTHER" id="PTHR30572:SF4">
    <property type="entry name" value="ABC TRANSPORTER PERMEASE YTRF"/>
    <property type="match status" value="1"/>
</dbReference>
<dbReference type="OrthoDB" id="9770036at2"/>
<dbReference type="PANTHER" id="PTHR30572">
    <property type="entry name" value="MEMBRANE COMPONENT OF TRANSPORTER-RELATED"/>
    <property type="match status" value="1"/>
</dbReference>
<sequence>MLKESMKMAWSNISHNKMRSFLTVLGVLIGVASIIALITIVQGATGSITSQISSLGADKITVQALGTRLKQGLSEKDMVQLSQVNNVSGVSPTVSGKTSLVYNNKVKTDVSVQGKNDVYFLREKDILARGRGVNSLDVSNKNQIAVIGSDLAKELFFGVDPINQHLLINGNTVTVVGVLKTTSGSIMGSTNNTVMMPYTSAMKTLGVRNITNLDVYMSDATKSESITNDLTTILNSAFNYRENSFSVLNMQNMIDVIGNITGMLTLLLAGIASISLLVGGIGIMNMMLVSVTERTTEIGLRKALGAEPAQIQLQFLIESIFISLFGGILGLIIGILIALVAAIAMKFTFTITAWTIILAVGFSAAVGIIFGFAPARKASRLNPIDALRHV</sequence>
<gene>
    <name evidence="10" type="ORF">E4K67_05545</name>
</gene>
<comment type="caution">
    <text evidence="10">The sequence shown here is derived from an EMBL/GenBank/DDBJ whole genome shotgun (WGS) entry which is preliminary data.</text>
</comment>
<name>A0A4Z0RBD0_9FIRM</name>
<dbReference type="GO" id="GO:0005886">
    <property type="term" value="C:plasma membrane"/>
    <property type="evidence" value="ECO:0007669"/>
    <property type="project" value="UniProtKB-SubCell"/>
</dbReference>
<feature type="domain" description="ABC3 transporter permease C-terminal" evidence="8">
    <location>
        <begin position="271"/>
        <end position="383"/>
    </location>
</feature>
<keyword evidence="4 7" id="KW-1133">Transmembrane helix</keyword>
<feature type="transmembrane region" description="Helical" evidence="7">
    <location>
        <begin position="260"/>
        <end position="284"/>
    </location>
</feature>
<dbReference type="Proteomes" id="UP000298460">
    <property type="component" value="Unassembled WGS sequence"/>
</dbReference>
<protein>
    <submittedName>
        <fullName evidence="10">FtsX-like permease family protein</fullName>
    </submittedName>
</protein>
<evidence type="ECO:0000313" key="10">
    <source>
        <dbReference type="EMBL" id="TGE38936.1"/>
    </source>
</evidence>
<dbReference type="InterPro" id="IPR025857">
    <property type="entry name" value="MacB_PCD"/>
</dbReference>